<dbReference type="InterPro" id="IPR022746">
    <property type="entry name" value="Cathlecidin_C"/>
</dbReference>
<protein>
    <submittedName>
        <fullName evidence="4">CAP18_C domain-containing protein</fullName>
    </submittedName>
</protein>
<evidence type="ECO:0000256" key="1">
    <source>
        <dbReference type="SAM" id="MobiDB-lite"/>
    </source>
</evidence>
<evidence type="ECO:0000259" key="3">
    <source>
        <dbReference type="Pfam" id="PF12153"/>
    </source>
</evidence>
<feature type="chain" id="PRO_5047083200" evidence="2">
    <location>
        <begin position="27"/>
        <end position="65"/>
    </location>
</feature>
<evidence type="ECO:0000313" key="5">
    <source>
        <dbReference type="Proteomes" id="UP000839052"/>
    </source>
</evidence>
<name>A0ABM8YVX7_9PROT</name>
<evidence type="ECO:0000313" key="4">
    <source>
        <dbReference type="EMBL" id="CAG9931615.1"/>
    </source>
</evidence>
<keyword evidence="2" id="KW-0732">Signal</keyword>
<dbReference type="Proteomes" id="UP000839052">
    <property type="component" value="Chromosome"/>
</dbReference>
<dbReference type="RefSeq" id="WP_239795704.1">
    <property type="nucleotide sequence ID" value="NZ_OU912926.1"/>
</dbReference>
<accession>A0ABM8YVX7</accession>
<sequence length="65" mass="6818">MMKLKTHIAAALAVSALMLALLGCQKHEGPAESAGKDIDKAAQKTGEKIEKAGDKIQDTVNGDKK</sequence>
<gene>
    <name evidence="4" type="ORF">NTG6680_0362</name>
</gene>
<dbReference type="EMBL" id="OU912926">
    <property type="protein sequence ID" value="CAG9931615.1"/>
    <property type="molecule type" value="Genomic_DNA"/>
</dbReference>
<organism evidence="4 5">
    <name type="scientific">Candidatus Nitrotoga arctica</name>
    <dbReference type="NCBI Taxonomy" id="453162"/>
    <lineage>
        <taxon>Bacteria</taxon>
        <taxon>Pseudomonadati</taxon>
        <taxon>Pseudomonadota</taxon>
        <taxon>Betaproteobacteria</taxon>
        <taxon>Nitrosomonadales</taxon>
        <taxon>Gallionellaceae</taxon>
        <taxon>Candidatus Nitrotoga</taxon>
    </lineage>
</organism>
<dbReference type="Pfam" id="PF12153">
    <property type="entry name" value="CAP18_C"/>
    <property type="match status" value="1"/>
</dbReference>
<feature type="signal peptide" evidence="2">
    <location>
        <begin position="1"/>
        <end position="26"/>
    </location>
</feature>
<proteinExistence type="predicted"/>
<feature type="domain" description="Cathelicidin antimicrobial peptide C-terminal" evidence="3">
    <location>
        <begin position="39"/>
        <end position="58"/>
    </location>
</feature>
<dbReference type="PROSITE" id="PS51257">
    <property type="entry name" value="PROKAR_LIPOPROTEIN"/>
    <property type="match status" value="1"/>
</dbReference>
<keyword evidence="5" id="KW-1185">Reference proteome</keyword>
<reference evidence="4 5" key="1">
    <citation type="submission" date="2021-10" db="EMBL/GenBank/DDBJ databases">
        <authorList>
            <person name="Koch H."/>
        </authorList>
    </citation>
    <scope>NUCLEOTIDE SEQUENCE [LARGE SCALE GENOMIC DNA]</scope>
    <source>
        <strain evidence="4">6680</strain>
    </source>
</reference>
<feature type="region of interest" description="Disordered" evidence="1">
    <location>
        <begin position="44"/>
        <end position="65"/>
    </location>
</feature>
<evidence type="ECO:0000256" key="2">
    <source>
        <dbReference type="SAM" id="SignalP"/>
    </source>
</evidence>